<keyword evidence="11" id="KW-0378">Hydrolase</keyword>
<keyword evidence="14" id="KW-0904">Protein phosphatase</keyword>
<evidence type="ECO:0000256" key="12">
    <source>
        <dbReference type="ARBA" id="ARBA00022840"/>
    </source>
</evidence>
<evidence type="ECO:0000313" key="25">
    <source>
        <dbReference type="Proteomes" id="UP001165369"/>
    </source>
</evidence>
<keyword evidence="13" id="KW-0460">Magnesium</keyword>
<dbReference type="InterPro" id="IPR050980">
    <property type="entry name" value="2C_sensor_his_kinase"/>
</dbReference>
<feature type="domain" description="Histidine kinase" evidence="22">
    <location>
        <begin position="269"/>
        <end position="477"/>
    </location>
</feature>
<evidence type="ECO:0000256" key="11">
    <source>
        <dbReference type="ARBA" id="ARBA00022801"/>
    </source>
</evidence>
<dbReference type="PROSITE" id="PS50109">
    <property type="entry name" value="HIS_KIN"/>
    <property type="match status" value="1"/>
</dbReference>
<keyword evidence="7" id="KW-0597">Phosphoprotein</keyword>
<dbReference type="SMART" id="SM00387">
    <property type="entry name" value="HATPase_c"/>
    <property type="match status" value="1"/>
</dbReference>
<organism evidence="24 25">
    <name type="scientific">Halomonas gemina</name>
    <dbReference type="NCBI Taxonomy" id="2945105"/>
    <lineage>
        <taxon>Bacteria</taxon>
        <taxon>Pseudomonadati</taxon>
        <taxon>Pseudomonadota</taxon>
        <taxon>Gammaproteobacteria</taxon>
        <taxon>Oceanospirillales</taxon>
        <taxon>Halomonadaceae</taxon>
        <taxon>Halomonas</taxon>
    </lineage>
</organism>
<dbReference type="SUPFAM" id="SSF55874">
    <property type="entry name" value="ATPase domain of HSP90 chaperone/DNA topoisomerase II/histidine kinase"/>
    <property type="match status" value="1"/>
</dbReference>
<keyword evidence="21" id="KW-1133">Transmembrane helix</keyword>
<keyword evidence="6" id="KW-1003">Cell membrane</keyword>
<protein>
    <recommendedName>
        <fullName evidence="19">Signal transduction histidine-protein kinase/phosphatase MprB</fullName>
        <ecNumber evidence="5">2.7.13.3</ecNumber>
    </recommendedName>
    <alternativeName>
        <fullName evidence="20">Mycobacterial persistence regulator B</fullName>
    </alternativeName>
</protein>
<evidence type="ECO:0000256" key="9">
    <source>
        <dbReference type="ARBA" id="ARBA00022741"/>
    </source>
</evidence>
<feature type="domain" description="HAMP" evidence="23">
    <location>
        <begin position="186"/>
        <end position="238"/>
    </location>
</feature>
<dbReference type="Gene3D" id="1.10.287.130">
    <property type="match status" value="1"/>
</dbReference>
<dbReference type="Pfam" id="PF00512">
    <property type="entry name" value="HisKA"/>
    <property type="match status" value="1"/>
</dbReference>
<keyword evidence="15" id="KW-0902">Two-component regulatory system</keyword>
<keyword evidence="17" id="KW-0843">Virulence</keyword>
<dbReference type="SUPFAM" id="SSF158472">
    <property type="entry name" value="HAMP domain-like"/>
    <property type="match status" value="1"/>
</dbReference>
<dbReference type="InterPro" id="IPR036097">
    <property type="entry name" value="HisK_dim/P_sf"/>
</dbReference>
<keyword evidence="10" id="KW-0418">Kinase</keyword>
<keyword evidence="21" id="KW-0812">Transmembrane</keyword>
<dbReference type="GO" id="GO:0005524">
    <property type="term" value="F:ATP binding"/>
    <property type="evidence" value="ECO:0007669"/>
    <property type="project" value="UniProtKB-KW"/>
</dbReference>
<keyword evidence="12 24" id="KW-0067">ATP-binding</keyword>
<keyword evidence="8" id="KW-0808">Transferase</keyword>
<dbReference type="InterPro" id="IPR004358">
    <property type="entry name" value="Sig_transdc_His_kin-like_C"/>
</dbReference>
<dbReference type="Gene3D" id="6.10.340.10">
    <property type="match status" value="1"/>
</dbReference>
<evidence type="ECO:0000256" key="17">
    <source>
        <dbReference type="ARBA" id="ARBA00023026"/>
    </source>
</evidence>
<evidence type="ECO:0000256" key="21">
    <source>
        <dbReference type="SAM" id="Phobius"/>
    </source>
</evidence>
<dbReference type="InterPro" id="IPR005467">
    <property type="entry name" value="His_kinase_dom"/>
</dbReference>
<proteinExistence type="predicted"/>
<dbReference type="SMART" id="SM00388">
    <property type="entry name" value="HisKA"/>
    <property type="match status" value="1"/>
</dbReference>
<evidence type="ECO:0000256" key="6">
    <source>
        <dbReference type="ARBA" id="ARBA00022475"/>
    </source>
</evidence>
<gene>
    <name evidence="24" type="ORF">M8009_06115</name>
</gene>
<comment type="cofactor">
    <cofactor evidence="2">
        <name>Mn(2+)</name>
        <dbReference type="ChEBI" id="CHEBI:29035"/>
    </cofactor>
</comment>
<dbReference type="PANTHER" id="PTHR44936:SF9">
    <property type="entry name" value="SENSOR PROTEIN CREC"/>
    <property type="match status" value="1"/>
</dbReference>
<keyword evidence="21" id="KW-0472">Membrane</keyword>
<keyword evidence="18" id="KW-0464">Manganese</keyword>
<dbReference type="RefSeq" id="WP_250059923.1">
    <property type="nucleotide sequence ID" value="NZ_JAMJPK010000002.1"/>
</dbReference>
<dbReference type="EMBL" id="JAMJPK010000002">
    <property type="protein sequence ID" value="MCL7939876.1"/>
    <property type="molecule type" value="Genomic_DNA"/>
</dbReference>
<dbReference type="CDD" id="cd06225">
    <property type="entry name" value="HAMP"/>
    <property type="match status" value="1"/>
</dbReference>
<evidence type="ECO:0000256" key="10">
    <source>
        <dbReference type="ARBA" id="ARBA00022777"/>
    </source>
</evidence>
<comment type="caution">
    <text evidence="24">The sequence shown here is derived from an EMBL/GenBank/DDBJ whole genome shotgun (WGS) entry which is preliminary data.</text>
</comment>
<evidence type="ECO:0000259" key="22">
    <source>
        <dbReference type="PROSITE" id="PS50109"/>
    </source>
</evidence>
<dbReference type="SMART" id="SM00304">
    <property type="entry name" value="HAMP"/>
    <property type="match status" value="1"/>
</dbReference>
<feature type="transmembrane region" description="Helical" evidence="21">
    <location>
        <begin position="159"/>
        <end position="184"/>
    </location>
</feature>
<dbReference type="Pfam" id="PF00672">
    <property type="entry name" value="HAMP"/>
    <property type="match status" value="1"/>
</dbReference>
<evidence type="ECO:0000256" key="18">
    <source>
        <dbReference type="ARBA" id="ARBA00023211"/>
    </source>
</evidence>
<dbReference type="Gene3D" id="3.30.565.10">
    <property type="entry name" value="Histidine kinase-like ATPase, C-terminal domain"/>
    <property type="match status" value="1"/>
</dbReference>
<dbReference type="InterPro" id="IPR003594">
    <property type="entry name" value="HATPase_dom"/>
</dbReference>
<accession>A0ABT0T013</accession>
<comment type="subcellular location">
    <subcellularLocation>
        <location evidence="4">Cell membrane</location>
        <topology evidence="4">Multi-pass membrane protein</topology>
    </subcellularLocation>
</comment>
<dbReference type="PANTHER" id="PTHR44936">
    <property type="entry name" value="SENSOR PROTEIN CREC"/>
    <property type="match status" value="1"/>
</dbReference>
<comment type="cofactor">
    <cofactor evidence="3">
        <name>Mg(2+)</name>
        <dbReference type="ChEBI" id="CHEBI:18420"/>
    </cofactor>
</comment>
<dbReference type="InterPro" id="IPR003660">
    <property type="entry name" value="HAMP_dom"/>
</dbReference>
<evidence type="ECO:0000256" key="15">
    <source>
        <dbReference type="ARBA" id="ARBA00023012"/>
    </source>
</evidence>
<dbReference type="InterPro" id="IPR003661">
    <property type="entry name" value="HisK_dim/P_dom"/>
</dbReference>
<evidence type="ECO:0000256" key="5">
    <source>
        <dbReference type="ARBA" id="ARBA00012438"/>
    </source>
</evidence>
<feature type="transmembrane region" description="Helical" evidence="21">
    <location>
        <begin position="6"/>
        <end position="27"/>
    </location>
</feature>
<keyword evidence="25" id="KW-1185">Reference proteome</keyword>
<sequence length="486" mass="54405">MRLRNLIIVTVIVPLFLVLMIFSLVAITSLEDNVRSKLETEVQTISRAIGTSLGYALTRETSESLQQTLQSAFSYNRIYGAYVFDITGKEIHGLGLGEALYDAEELQAVVEAGEMRSDYRDDDGWTYFSSLMPLRAPDGTILGVLQVNRLNTGIENYTGFLSLLALVAFSLGAAGIVLGIWWMFRRHIERPLSRLLEVMERVARGERRQRATIQGLDEFRRLGLALNHMLDALAEKDADIEARQRREIELERRLRKSRKLAELGVLAAGVAHEVGTPLTVIEGQAQRLERRNAIGDDERRRLGRIRSEVQRIVEIVRQLMDLGRQHNVDKERLALDDLVHDARQLVEADLEARDIRLEPLLPDPPVTLLANGQQLVQVLTNLLRNATQAEGVRRIRLTARRRDDSLCLTIEDDGCGIPEADRPRVFDPFFTTKPVGQGSGLGLSMVHRIINDHGGSIGVFDSALGGAGFEIVLPLEDTPHERTPHA</sequence>
<name>A0ABT0T013_9GAMM</name>
<evidence type="ECO:0000256" key="3">
    <source>
        <dbReference type="ARBA" id="ARBA00001946"/>
    </source>
</evidence>
<dbReference type="PROSITE" id="PS50885">
    <property type="entry name" value="HAMP"/>
    <property type="match status" value="1"/>
</dbReference>
<evidence type="ECO:0000256" key="13">
    <source>
        <dbReference type="ARBA" id="ARBA00022842"/>
    </source>
</evidence>
<evidence type="ECO:0000259" key="23">
    <source>
        <dbReference type="PROSITE" id="PS50885"/>
    </source>
</evidence>
<dbReference type="PRINTS" id="PR00344">
    <property type="entry name" value="BCTRLSENSOR"/>
</dbReference>
<evidence type="ECO:0000256" key="2">
    <source>
        <dbReference type="ARBA" id="ARBA00001936"/>
    </source>
</evidence>
<evidence type="ECO:0000256" key="1">
    <source>
        <dbReference type="ARBA" id="ARBA00000085"/>
    </source>
</evidence>
<evidence type="ECO:0000313" key="24">
    <source>
        <dbReference type="EMBL" id="MCL7939876.1"/>
    </source>
</evidence>
<dbReference type="CDD" id="cd00082">
    <property type="entry name" value="HisKA"/>
    <property type="match status" value="1"/>
</dbReference>
<keyword evidence="9" id="KW-0547">Nucleotide-binding</keyword>
<evidence type="ECO:0000256" key="4">
    <source>
        <dbReference type="ARBA" id="ARBA00004651"/>
    </source>
</evidence>
<comment type="catalytic activity">
    <reaction evidence="1">
        <text>ATP + protein L-histidine = ADP + protein N-phospho-L-histidine.</text>
        <dbReference type="EC" id="2.7.13.3"/>
    </reaction>
</comment>
<keyword evidence="16" id="KW-0346">Stress response</keyword>
<dbReference type="EC" id="2.7.13.3" evidence="5"/>
<dbReference type="Proteomes" id="UP001165369">
    <property type="component" value="Unassembled WGS sequence"/>
</dbReference>
<evidence type="ECO:0000256" key="16">
    <source>
        <dbReference type="ARBA" id="ARBA00023016"/>
    </source>
</evidence>
<reference evidence="24" key="1">
    <citation type="submission" date="2022-05" db="EMBL/GenBank/DDBJ databases">
        <title>Halomonas geminus sp. nov. and Halomonas llamarensis sp. nov. isolated from high-altitude salars of the Atacama Desert.</title>
        <authorList>
            <person name="Hintersatz C."/>
            <person name="Rojas L.A."/>
            <person name="Wei T.-S."/>
            <person name="Kutschke S."/>
            <person name="Lehmann F."/>
            <person name="Jain R."/>
            <person name="Pollmann K."/>
        </authorList>
    </citation>
    <scope>NUCLEOTIDE SEQUENCE</scope>
    <source>
        <strain evidence="24">ATCH28</strain>
    </source>
</reference>
<evidence type="ECO:0000256" key="7">
    <source>
        <dbReference type="ARBA" id="ARBA00022553"/>
    </source>
</evidence>
<evidence type="ECO:0000256" key="14">
    <source>
        <dbReference type="ARBA" id="ARBA00022912"/>
    </source>
</evidence>
<dbReference type="InterPro" id="IPR036890">
    <property type="entry name" value="HATPase_C_sf"/>
</dbReference>
<evidence type="ECO:0000256" key="8">
    <source>
        <dbReference type="ARBA" id="ARBA00022679"/>
    </source>
</evidence>
<dbReference type="Pfam" id="PF02518">
    <property type="entry name" value="HATPase_c"/>
    <property type="match status" value="1"/>
</dbReference>
<evidence type="ECO:0000256" key="19">
    <source>
        <dbReference type="ARBA" id="ARBA00040454"/>
    </source>
</evidence>
<evidence type="ECO:0000256" key="20">
    <source>
        <dbReference type="ARBA" id="ARBA00041776"/>
    </source>
</evidence>
<dbReference type="SUPFAM" id="SSF47384">
    <property type="entry name" value="Homodimeric domain of signal transducing histidine kinase"/>
    <property type="match status" value="1"/>
</dbReference>